<name>A0ABR1FLK3_AURAN</name>
<protein>
    <submittedName>
        <fullName evidence="5">Phosphopantothenoylcysteine decarboxylase</fullName>
    </submittedName>
</protein>
<reference evidence="5 6" key="1">
    <citation type="submission" date="2024-03" db="EMBL/GenBank/DDBJ databases">
        <title>Aureococcus anophagefferens CCMP1851 and Kratosvirus quantuckense: Draft genome of a second virus-susceptible host strain in the model system.</title>
        <authorList>
            <person name="Chase E."/>
            <person name="Truchon A.R."/>
            <person name="Schepens W."/>
            <person name="Wilhelm S.W."/>
        </authorList>
    </citation>
    <scope>NUCLEOTIDE SEQUENCE [LARGE SCALE GENOMIC DNA]</scope>
    <source>
        <strain evidence="5 6">CCMP1851</strain>
    </source>
</reference>
<dbReference type="EMBL" id="JBBJCI010000364">
    <property type="protein sequence ID" value="KAK7233058.1"/>
    <property type="molecule type" value="Genomic_DNA"/>
</dbReference>
<proteinExistence type="inferred from homology"/>
<evidence type="ECO:0000259" key="4">
    <source>
        <dbReference type="Pfam" id="PF02441"/>
    </source>
</evidence>
<dbReference type="PANTHER" id="PTHR14359:SF6">
    <property type="entry name" value="PHOSPHOPANTOTHENOYLCYSTEINE DECARBOXYLASE"/>
    <property type="match status" value="1"/>
</dbReference>
<dbReference type="InterPro" id="IPR003382">
    <property type="entry name" value="Flavoprotein"/>
</dbReference>
<keyword evidence="1" id="KW-0173">Coenzyme A biosynthesis</keyword>
<evidence type="ECO:0000256" key="3">
    <source>
        <dbReference type="SAM" id="MobiDB-lite"/>
    </source>
</evidence>
<organism evidence="5 6">
    <name type="scientific">Aureococcus anophagefferens</name>
    <name type="common">Harmful bloom alga</name>
    <dbReference type="NCBI Taxonomy" id="44056"/>
    <lineage>
        <taxon>Eukaryota</taxon>
        <taxon>Sar</taxon>
        <taxon>Stramenopiles</taxon>
        <taxon>Ochrophyta</taxon>
        <taxon>Pelagophyceae</taxon>
        <taxon>Pelagomonadales</taxon>
        <taxon>Pelagomonadaceae</taxon>
        <taxon>Aureococcus</taxon>
    </lineage>
</organism>
<accession>A0ABR1FLK3</accession>
<feature type="region of interest" description="Disordered" evidence="3">
    <location>
        <begin position="327"/>
        <end position="355"/>
    </location>
</feature>
<sequence>MHLFGRSETMDRGTADQGSLLGAVDEEKEASFANAPPSLAETADLALRNAKVREMLQAFREEGPEALSRYVDDPSNSALDASGIEVLSDADEWDAWQEIGDDVVHVELRKWADLLVVAPLSAKLRFAKLANGLCDDLLSCTARAWDFDKPFVVAPAMNTAMWSHPLTATHLADLRVLGVAAQSALAPGDAVGVCLTGMERTLLEAPVVASFDKYVRRPVVAAGATLDAFVVLADGAGTPLGVAEHEGRERHREHRGEALFADVRAAGASSRALRASAAKRRSYAWLYRLRTDTVFFLEFAPFRMTPDEDATDLVYVPFGGMSSGRSLHGRGDAAELRAAEEPESPAPPRNDTVPQNRVCCGDVRELRIPYAIAREGAAKQLECSRLTLWRAADASSFKAASFVPAASASPRLEVREHRHVARCNII</sequence>
<dbReference type="Gene3D" id="3.40.50.1950">
    <property type="entry name" value="Flavin prenyltransferase-like"/>
    <property type="match status" value="1"/>
</dbReference>
<evidence type="ECO:0000313" key="5">
    <source>
        <dbReference type="EMBL" id="KAK7233058.1"/>
    </source>
</evidence>
<feature type="compositionally biased region" description="Basic and acidic residues" evidence="3">
    <location>
        <begin position="329"/>
        <end position="340"/>
    </location>
</feature>
<comment type="caution">
    <text evidence="5">The sequence shown here is derived from an EMBL/GenBank/DDBJ whole genome shotgun (WGS) entry which is preliminary data.</text>
</comment>
<feature type="domain" description="Flavoprotein" evidence="4">
    <location>
        <begin position="91"/>
        <end position="175"/>
    </location>
</feature>
<evidence type="ECO:0000256" key="1">
    <source>
        <dbReference type="ARBA" id="ARBA00022993"/>
    </source>
</evidence>
<evidence type="ECO:0000256" key="2">
    <source>
        <dbReference type="ARBA" id="ARBA00038350"/>
    </source>
</evidence>
<dbReference type="InterPro" id="IPR036551">
    <property type="entry name" value="Flavin_trans-like"/>
</dbReference>
<dbReference type="Proteomes" id="UP001363151">
    <property type="component" value="Unassembled WGS sequence"/>
</dbReference>
<dbReference type="PANTHER" id="PTHR14359">
    <property type="entry name" value="HOMO-OLIGOMERIC FLAVIN CONTAINING CYS DECARBOXYLASE FAMILY"/>
    <property type="match status" value="1"/>
</dbReference>
<comment type="similarity">
    <text evidence="2">Belongs to the HFCD (homooligomeric flavin containing Cys decarboxylase) superfamily.</text>
</comment>
<keyword evidence="6" id="KW-1185">Reference proteome</keyword>
<evidence type="ECO:0000313" key="6">
    <source>
        <dbReference type="Proteomes" id="UP001363151"/>
    </source>
</evidence>
<dbReference type="SUPFAM" id="SSF52507">
    <property type="entry name" value="Homo-oligomeric flavin-containing Cys decarboxylases, HFCD"/>
    <property type="match status" value="1"/>
</dbReference>
<dbReference type="Pfam" id="PF02441">
    <property type="entry name" value="Flavoprotein"/>
    <property type="match status" value="1"/>
</dbReference>
<gene>
    <name evidence="5" type="primary">PPCDC</name>
    <name evidence="5" type="ORF">SO694_00039136</name>
</gene>